<dbReference type="EnsemblPlants" id="KQL10866">
    <property type="protein sequence ID" value="KQL10866"/>
    <property type="gene ID" value="SETIT_007717mg"/>
</dbReference>
<dbReference type="AlphaFoldDB" id="K3Y0K6"/>
<evidence type="ECO:0000313" key="3">
    <source>
        <dbReference type="Proteomes" id="UP000004995"/>
    </source>
</evidence>
<dbReference type="Gramene" id="KQL10866">
    <property type="protein sequence ID" value="KQL10866"/>
    <property type="gene ID" value="SETIT_007717mg"/>
</dbReference>
<protein>
    <submittedName>
        <fullName evidence="2">Uncharacterized protein</fullName>
    </submittedName>
</protein>
<keyword evidence="3" id="KW-1185">Reference proteome</keyword>
<dbReference type="Proteomes" id="UP000004995">
    <property type="component" value="Unassembled WGS sequence"/>
</dbReference>
<dbReference type="EMBL" id="AGNK02002530">
    <property type="status" value="NOT_ANNOTATED_CDS"/>
    <property type="molecule type" value="Genomic_DNA"/>
</dbReference>
<evidence type="ECO:0000313" key="2">
    <source>
        <dbReference type="EnsemblPlants" id="KQL10866"/>
    </source>
</evidence>
<proteinExistence type="predicted"/>
<reference evidence="2" key="2">
    <citation type="submission" date="2018-08" db="UniProtKB">
        <authorList>
            <consortium name="EnsemblPlants"/>
        </authorList>
    </citation>
    <scope>IDENTIFICATION</scope>
    <source>
        <strain evidence="2">Yugu1</strain>
    </source>
</reference>
<feature type="region of interest" description="Disordered" evidence="1">
    <location>
        <begin position="1"/>
        <end position="24"/>
    </location>
</feature>
<name>K3Y0K6_SETIT</name>
<dbReference type="InParanoid" id="K3Y0K6"/>
<sequence length="74" mass="8494">MQYYTEASSSLSAGHTKSTKGEKGWTHNCCANHTEMIRMDEFVPISSVQIKLNQCITWKILILTQMSHQYDPML</sequence>
<organism evidence="2 3">
    <name type="scientific">Setaria italica</name>
    <name type="common">Foxtail millet</name>
    <name type="synonym">Panicum italicum</name>
    <dbReference type="NCBI Taxonomy" id="4555"/>
    <lineage>
        <taxon>Eukaryota</taxon>
        <taxon>Viridiplantae</taxon>
        <taxon>Streptophyta</taxon>
        <taxon>Embryophyta</taxon>
        <taxon>Tracheophyta</taxon>
        <taxon>Spermatophyta</taxon>
        <taxon>Magnoliopsida</taxon>
        <taxon>Liliopsida</taxon>
        <taxon>Poales</taxon>
        <taxon>Poaceae</taxon>
        <taxon>PACMAD clade</taxon>
        <taxon>Panicoideae</taxon>
        <taxon>Panicodae</taxon>
        <taxon>Paniceae</taxon>
        <taxon>Cenchrinae</taxon>
        <taxon>Setaria</taxon>
    </lineage>
</organism>
<feature type="compositionally biased region" description="Polar residues" evidence="1">
    <location>
        <begin position="1"/>
        <end position="16"/>
    </location>
</feature>
<dbReference type="HOGENOM" id="CLU_2692466_0_0_1"/>
<reference evidence="3" key="1">
    <citation type="journal article" date="2012" name="Nat. Biotechnol.">
        <title>Reference genome sequence of the model plant Setaria.</title>
        <authorList>
            <person name="Bennetzen J.L."/>
            <person name="Schmutz J."/>
            <person name="Wang H."/>
            <person name="Percifield R."/>
            <person name="Hawkins J."/>
            <person name="Pontaroli A.C."/>
            <person name="Estep M."/>
            <person name="Feng L."/>
            <person name="Vaughn J.N."/>
            <person name="Grimwood J."/>
            <person name="Jenkins J."/>
            <person name="Barry K."/>
            <person name="Lindquist E."/>
            <person name="Hellsten U."/>
            <person name="Deshpande S."/>
            <person name="Wang X."/>
            <person name="Wu X."/>
            <person name="Mitros T."/>
            <person name="Triplett J."/>
            <person name="Yang X."/>
            <person name="Ye C.Y."/>
            <person name="Mauro-Herrera M."/>
            <person name="Wang L."/>
            <person name="Li P."/>
            <person name="Sharma M."/>
            <person name="Sharma R."/>
            <person name="Ronald P.C."/>
            <person name="Panaud O."/>
            <person name="Kellogg E.A."/>
            <person name="Brutnell T.P."/>
            <person name="Doust A.N."/>
            <person name="Tuskan G.A."/>
            <person name="Rokhsar D."/>
            <person name="Devos K.M."/>
        </authorList>
    </citation>
    <scope>NUCLEOTIDE SEQUENCE [LARGE SCALE GENOMIC DNA]</scope>
    <source>
        <strain evidence="3">cv. Yugu1</strain>
    </source>
</reference>
<accession>K3Y0K6</accession>
<evidence type="ECO:0000256" key="1">
    <source>
        <dbReference type="SAM" id="MobiDB-lite"/>
    </source>
</evidence>